<dbReference type="InterPro" id="IPR026590">
    <property type="entry name" value="Ssirtuin_cat_dom"/>
</dbReference>
<reference evidence="7" key="1">
    <citation type="journal article" date="2021" name="IMA Fungus">
        <title>Genomic characterization of three marine fungi, including Emericellopsis atlantica sp. nov. with signatures of a generalist lifestyle and marine biomass degradation.</title>
        <authorList>
            <person name="Hagestad O.C."/>
            <person name="Hou L."/>
            <person name="Andersen J.H."/>
            <person name="Hansen E.H."/>
            <person name="Altermark B."/>
            <person name="Li C."/>
            <person name="Kuhnert E."/>
            <person name="Cox R.J."/>
            <person name="Crous P.W."/>
            <person name="Spatafora J.W."/>
            <person name="Lail K."/>
            <person name="Amirebrahimi M."/>
            <person name="Lipzen A."/>
            <person name="Pangilinan J."/>
            <person name="Andreopoulos W."/>
            <person name="Hayes R.D."/>
            <person name="Ng V."/>
            <person name="Grigoriev I.V."/>
            <person name="Jackson S.A."/>
            <person name="Sutton T.D.S."/>
            <person name="Dobson A.D.W."/>
            <person name="Rama T."/>
        </authorList>
    </citation>
    <scope>NUCLEOTIDE SEQUENCE</scope>
    <source>
        <strain evidence="7">TRa3180A</strain>
    </source>
</reference>
<gene>
    <name evidence="7" type="ORF">BJ878DRAFT_426832</name>
</gene>
<dbReference type="Pfam" id="PF02146">
    <property type="entry name" value="SIR2"/>
    <property type="match status" value="1"/>
</dbReference>
<dbReference type="GO" id="GO:0000122">
    <property type="term" value="P:negative regulation of transcription by RNA polymerase II"/>
    <property type="evidence" value="ECO:0007669"/>
    <property type="project" value="TreeGrafter"/>
</dbReference>
<dbReference type="InterPro" id="IPR026591">
    <property type="entry name" value="Sirtuin_cat_small_dom_sf"/>
</dbReference>
<dbReference type="GO" id="GO:0017136">
    <property type="term" value="F:histone deacetylase activity, NAD-dependent"/>
    <property type="evidence" value="ECO:0007669"/>
    <property type="project" value="TreeGrafter"/>
</dbReference>
<evidence type="ECO:0000256" key="4">
    <source>
        <dbReference type="PROSITE-ProRule" id="PRU00236"/>
    </source>
</evidence>
<comment type="similarity">
    <text evidence="1">Belongs to the sirtuin family. Class I subfamily.</text>
</comment>
<keyword evidence="2" id="KW-0808">Transferase</keyword>
<dbReference type="GO" id="GO:0006282">
    <property type="term" value="P:regulation of DNA repair"/>
    <property type="evidence" value="ECO:0007669"/>
    <property type="project" value="TreeGrafter"/>
</dbReference>
<keyword evidence="8" id="KW-1185">Reference proteome</keyword>
<keyword evidence="5" id="KW-0812">Transmembrane</keyword>
<dbReference type="InterPro" id="IPR003000">
    <property type="entry name" value="Sirtuin"/>
</dbReference>
<comment type="caution">
    <text evidence="4">Lacks conserved residue(s) required for the propagation of feature annotation.</text>
</comment>
<dbReference type="Gene3D" id="3.40.50.1220">
    <property type="entry name" value="TPP-binding domain"/>
    <property type="match status" value="2"/>
</dbReference>
<dbReference type="GO" id="GO:0005634">
    <property type="term" value="C:nucleus"/>
    <property type="evidence" value="ECO:0007669"/>
    <property type="project" value="TreeGrafter"/>
</dbReference>
<dbReference type="Proteomes" id="UP000887226">
    <property type="component" value="Unassembled WGS sequence"/>
</dbReference>
<dbReference type="OrthoDB" id="2919105at2759"/>
<name>A0A9P7YYG0_9HELO</name>
<dbReference type="InterPro" id="IPR050134">
    <property type="entry name" value="NAD-dep_sirtuin_deacylases"/>
</dbReference>
<dbReference type="SUPFAM" id="SSF52467">
    <property type="entry name" value="DHS-like NAD/FAD-binding domain"/>
    <property type="match status" value="1"/>
</dbReference>
<dbReference type="Gene3D" id="3.30.1600.10">
    <property type="entry name" value="SIR2/SIRT2 'Small Domain"/>
    <property type="match status" value="1"/>
</dbReference>
<sequence length="250" mass="27431">MTQRVKVASLPDCVAYVQLCPLIKALRDKKKIVIIAGAGISAAAGIPIFDAMPMASTTIFNMSMYNNENDTKILNEIFSDMCHRVQSANPTQFHHVLEAITEEGRLHRLYFQNINGLDTQLAPLKTQIPLPPKGPSHFDPALFASESSLPSCTECKVHKLTGKAPVLRPRVWLYLDDDYPDANAIGSVADADLQKKFDLVVVVASALKVESAKKLMKDVCTAVRRGGGIAVLINLKAPTRDLDFFDLVIE</sequence>
<feature type="domain" description="Deacetylase sirtuin-type" evidence="6">
    <location>
        <begin position="12"/>
        <end position="250"/>
    </location>
</feature>
<evidence type="ECO:0000256" key="5">
    <source>
        <dbReference type="SAM" id="Phobius"/>
    </source>
</evidence>
<dbReference type="GO" id="GO:0070403">
    <property type="term" value="F:NAD+ binding"/>
    <property type="evidence" value="ECO:0007669"/>
    <property type="project" value="InterPro"/>
</dbReference>
<comment type="caution">
    <text evidence="7">The sequence shown here is derived from an EMBL/GenBank/DDBJ whole genome shotgun (WGS) entry which is preliminary data.</text>
</comment>
<dbReference type="GO" id="GO:1990414">
    <property type="term" value="P:replication-born double-strand break repair via sister chromatid exchange"/>
    <property type="evidence" value="ECO:0007669"/>
    <property type="project" value="TreeGrafter"/>
</dbReference>
<proteinExistence type="inferred from homology"/>
<evidence type="ECO:0000259" key="6">
    <source>
        <dbReference type="PROSITE" id="PS50305"/>
    </source>
</evidence>
<keyword evidence="5" id="KW-0472">Membrane</keyword>
<accession>A0A9P7YYG0</accession>
<evidence type="ECO:0000256" key="1">
    <source>
        <dbReference type="ARBA" id="ARBA00006924"/>
    </source>
</evidence>
<dbReference type="GO" id="GO:0031934">
    <property type="term" value="C:mating-type region heterochromatin"/>
    <property type="evidence" value="ECO:0007669"/>
    <property type="project" value="TreeGrafter"/>
</dbReference>
<evidence type="ECO:0000313" key="8">
    <source>
        <dbReference type="Proteomes" id="UP000887226"/>
    </source>
</evidence>
<dbReference type="InterPro" id="IPR029035">
    <property type="entry name" value="DHS-like_NAD/FAD-binding_dom"/>
</dbReference>
<organism evidence="7 8">
    <name type="scientific">Calycina marina</name>
    <dbReference type="NCBI Taxonomy" id="1763456"/>
    <lineage>
        <taxon>Eukaryota</taxon>
        <taxon>Fungi</taxon>
        <taxon>Dikarya</taxon>
        <taxon>Ascomycota</taxon>
        <taxon>Pezizomycotina</taxon>
        <taxon>Leotiomycetes</taxon>
        <taxon>Helotiales</taxon>
        <taxon>Pezizellaceae</taxon>
        <taxon>Calycina</taxon>
    </lineage>
</organism>
<protein>
    <submittedName>
        <fullName evidence="7">DHS-like NAD/FAD-binding domain-containing protein</fullName>
    </submittedName>
</protein>
<keyword evidence="5" id="KW-1133">Transmembrane helix</keyword>
<dbReference type="PANTHER" id="PTHR11085:SF15">
    <property type="entry name" value="NAD-DEPENDENT HISTONE DEACETYLASE HST4"/>
    <property type="match status" value="1"/>
</dbReference>
<dbReference type="EMBL" id="MU254124">
    <property type="protein sequence ID" value="KAG9242017.1"/>
    <property type="molecule type" value="Genomic_DNA"/>
</dbReference>
<feature type="transmembrane region" description="Helical" evidence="5">
    <location>
        <begin position="32"/>
        <end position="49"/>
    </location>
</feature>
<dbReference type="PROSITE" id="PS50305">
    <property type="entry name" value="SIRTUIN"/>
    <property type="match status" value="1"/>
</dbReference>
<dbReference type="PANTHER" id="PTHR11085">
    <property type="entry name" value="NAD-DEPENDENT PROTEIN DEACYLASE SIRTUIN-5, MITOCHONDRIAL-RELATED"/>
    <property type="match status" value="1"/>
</dbReference>
<evidence type="ECO:0000256" key="3">
    <source>
        <dbReference type="ARBA" id="ARBA00023027"/>
    </source>
</evidence>
<keyword evidence="3" id="KW-0520">NAD</keyword>
<dbReference type="AlphaFoldDB" id="A0A9P7YYG0"/>
<dbReference type="GO" id="GO:0031508">
    <property type="term" value="P:pericentric heterochromatin formation"/>
    <property type="evidence" value="ECO:0007669"/>
    <property type="project" value="TreeGrafter"/>
</dbReference>
<evidence type="ECO:0000256" key="2">
    <source>
        <dbReference type="ARBA" id="ARBA00022679"/>
    </source>
</evidence>
<evidence type="ECO:0000313" key="7">
    <source>
        <dbReference type="EMBL" id="KAG9242017.1"/>
    </source>
</evidence>